<dbReference type="PROSITE" id="PS50110">
    <property type="entry name" value="RESPONSE_REGULATORY"/>
    <property type="match status" value="1"/>
</dbReference>
<dbReference type="Proteomes" id="UP001179181">
    <property type="component" value="Unassembled WGS sequence"/>
</dbReference>
<organism evidence="4 5">
    <name type="scientific">Dyadobacter arcticus</name>
    <dbReference type="NCBI Taxonomy" id="1078754"/>
    <lineage>
        <taxon>Bacteria</taxon>
        <taxon>Pseudomonadati</taxon>
        <taxon>Bacteroidota</taxon>
        <taxon>Cytophagia</taxon>
        <taxon>Cytophagales</taxon>
        <taxon>Spirosomataceae</taxon>
        <taxon>Dyadobacter</taxon>
    </lineage>
</organism>
<dbReference type="SMART" id="SM00448">
    <property type="entry name" value="REC"/>
    <property type="match status" value="1"/>
</dbReference>
<dbReference type="RefSeq" id="WP_167269750.1">
    <property type="nucleotide sequence ID" value="NZ_JAASQJ010000002.1"/>
</dbReference>
<dbReference type="PANTHER" id="PTHR44591">
    <property type="entry name" value="STRESS RESPONSE REGULATOR PROTEIN 1"/>
    <property type="match status" value="1"/>
</dbReference>
<dbReference type="PANTHER" id="PTHR44591:SF24">
    <property type="entry name" value="PROTEIN-GLUTAMATE METHYLESTERASE_PROTEIN-GLUTAMINE GLUTAMINASE 1"/>
    <property type="match status" value="1"/>
</dbReference>
<dbReference type="InterPro" id="IPR011006">
    <property type="entry name" value="CheY-like_superfamily"/>
</dbReference>
<dbReference type="InterPro" id="IPR001789">
    <property type="entry name" value="Sig_transdc_resp-reg_receiver"/>
</dbReference>
<dbReference type="Gene3D" id="3.40.50.2300">
    <property type="match status" value="1"/>
</dbReference>
<evidence type="ECO:0000313" key="5">
    <source>
        <dbReference type="Proteomes" id="UP001179181"/>
    </source>
</evidence>
<evidence type="ECO:0000259" key="3">
    <source>
        <dbReference type="PROSITE" id="PS50110"/>
    </source>
</evidence>
<comment type="caution">
    <text evidence="4">The sequence shown here is derived from an EMBL/GenBank/DDBJ whole genome shotgun (WGS) entry which is preliminary data.</text>
</comment>
<feature type="modified residue" description="4-aspartylphosphate" evidence="2">
    <location>
        <position position="57"/>
    </location>
</feature>
<dbReference type="Pfam" id="PF00072">
    <property type="entry name" value="Response_reg"/>
    <property type="match status" value="1"/>
</dbReference>
<evidence type="ECO:0000256" key="1">
    <source>
        <dbReference type="ARBA" id="ARBA00022553"/>
    </source>
</evidence>
<keyword evidence="1 2" id="KW-0597">Phosphoprotein</keyword>
<dbReference type="SUPFAM" id="SSF52172">
    <property type="entry name" value="CheY-like"/>
    <property type="match status" value="1"/>
</dbReference>
<name>A0ABX0UMV1_9BACT</name>
<keyword evidence="5" id="KW-1185">Reference proteome</keyword>
<evidence type="ECO:0000313" key="4">
    <source>
        <dbReference type="EMBL" id="NIJ52965.1"/>
    </source>
</evidence>
<accession>A0ABX0UMV1</accession>
<dbReference type="EMBL" id="JAASQJ010000002">
    <property type="protein sequence ID" value="NIJ52965.1"/>
    <property type="molecule type" value="Genomic_DNA"/>
</dbReference>
<proteinExistence type="predicted"/>
<feature type="domain" description="Response regulatory" evidence="3">
    <location>
        <begin position="3"/>
        <end position="124"/>
    </location>
</feature>
<sequence>MIKVMLIDDDADDREIFFEAVLEIGPLAECILANTATRALEQLTASGTGLPDIIFLDVNMPVIDGWQCLGLLKGKAAFKNVPVILYSTSSHQLERQKASALGAVGLMKKPVDFEELKEGLRAIAAHLRKGTLSSDLDFFQA</sequence>
<dbReference type="InterPro" id="IPR050595">
    <property type="entry name" value="Bact_response_regulator"/>
</dbReference>
<evidence type="ECO:0000256" key="2">
    <source>
        <dbReference type="PROSITE-ProRule" id="PRU00169"/>
    </source>
</evidence>
<gene>
    <name evidence="4" type="ORF">FHS68_002135</name>
</gene>
<reference evidence="4 5" key="1">
    <citation type="submission" date="2020-03" db="EMBL/GenBank/DDBJ databases">
        <title>Genomic Encyclopedia of Type Strains, Phase IV (KMG-IV): sequencing the most valuable type-strain genomes for metagenomic binning, comparative biology and taxonomic classification.</title>
        <authorList>
            <person name="Goeker M."/>
        </authorList>
    </citation>
    <scope>NUCLEOTIDE SEQUENCE [LARGE SCALE GENOMIC DNA]</scope>
    <source>
        <strain evidence="4 5">DSM 102865</strain>
    </source>
</reference>
<protein>
    <submittedName>
        <fullName evidence="4">CheY-like chemotaxis protein</fullName>
    </submittedName>
</protein>